<keyword evidence="3" id="KW-0808">Transferase</keyword>
<dbReference type="Pfam" id="PF04561">
    <property type="entry name" value="RNA_pol_Rpb2_2"/>
    <property type="match status" value="1"/>
</dbReference>
<evidence type="ECO:0000256" key="3">
    <source>
        <dbReference type="ARBA" id="ARBA00022679"/>
    </source>
</evidence>
<keyword evidence="2" id="KW-0240">DNA-directed RNA polymerase</keyword>
<evidence type="ECO:0000259" key="7">
    <source>
        <dbReference type="Pfam" id="PF04561"/>
    </source>
</evidence>
<evidence type="ECO:0000313" key="10">
    <source>
        <dbReference type="EMBL" id="ETR66214.1"/>
    </source>
</evidence>
<dbReference type="GO" id="GO:0003899">
    <property type="term" value="F:DNA-directed RNA polymerase activity"/>
    <property type="evidence" value="ECO:0007669"/>
    <property type="project" value="UniProtKB-EC"/>
</dbReference>
<evidence type="ECO:0000256" key="2">
    <source>
        <dbReference type="ARBA" id="ARBA00022478"/>
    </source>
</evidence>
<dbReference type="PANTHER" id="PTHR20856">
    <property type="entry name" value="DNA-DIRECTED RNA POLYMERASE I SUBUNIT 2"/>
    <property type="match status" value="1"/>
</dbReference>
<dbReference type="GO" id="GO:0003677">
    <property type="term" value="F:DNA binding"/>
    <property type="evidence" value="ECO:0007669"/>
    <property type="project" value="InterPro"/>
</dbReference>
<dbReference type="Pfam" id="PF10385">
    <property type="entry name" value="RNA_pol_Rpb2_45"/>
    <property type="match status" value="1"/>
</dbReference>
<feature type="domain" description="RNA polymerase Rpb2" evidence="7">
    <location>
        <begin position="27"/>
        <end position="125"/>
    </location>
</feature>
<reference evidence="11" key="1">
    <citation type="submission" date="2012-11" db="EMBL/GenBank/DDBJ databases">
        <authorList>
            <person name="Lucero-Rivera Y.E."/>
            <person name="Tovar-Ramirez D."/>
        </authorList>
    </citation>
    <scope>NUCLEOTIDE SEQUENCE [LARGE SCALE GENOMIC DNA]</scope>
    <source>
        <strain evidence="11">Araruama</strain>
    </source>
</reference>
<dbReference type="Gene3D" id="3.90.1110.10">
    <property type="entry name" value="RNA polymerase Rpb2, domain 2"/>
    <property type="match status" value="1"/>
</dbReference>
<feature type="domain" description="RNA polymerase Rpb2" evidence="8">
    <location>
        <begin position="184"/>
        <end position="252"/>
    </location>
</feature>
<gene>
    <name evidence="10" type="ORF">OMM_05754</name>
</gene>
<keyword evidence="4" id="KW-0548">Nucleotidyltransferase</keyword>
<evidence type="ECO:0000256" key="4">
    <source>
        <dbReference type="ARBA" id="ARBA00022695"/>
    </source>
</evidence>
<dbReference type="GO" id="GO:0000428">
    <property type="term" value="C:DNA-directed RNA polymerase complex"/>
    <property type="evidence" value="ECO:0007669"/>
    <property type="project" value="UniProtKB-KW"/>
</dbReference>
<sequence length="320" mass="36666">MGVSEEEALKKAKDPEFLKNSITPGSILSEYDSKTEIYKKMRPGDPISKDGVNSLFNNLFCDVRKYDLGKVGRYKLNKRLEINVSEDTCILTKEDILAVMNELIDVFKGEGITDDIDHLGNRRIRSVGELMQLQFRVGLARLERLIKEQMSIGEPEKIIPQNLINIRPLVSVMREFFGSSQLSQFMDQTNPLAEMTHRRRLSSLGPGGLTKERAGFEVRDVHTSHYGRICVIETPEGPNAGLISPLGNYARVNKFGFIETPYRKVKNRQVTDEIEYLTADIEDKYHLAPCDVRINKKASLLMIRFRYVIVKNLLLRERRM</sequence>
<evidence type="ECO:0000256" key="1">
    <source>
        <dbReference type="ARBA" id="ARBA00012418"/>
    </source>
</evidence>
<organism evidence="10 11">
    <name type="scientific">Candidatus Magnetoglobus multicellularis str. Araruama</name>
    <dbReference type="NCBI Taxonomy" id="890399"/>
    <lineage>
        <taxon>Bacteria</taxon>
        <taxon>Pseudomonadati</taxon>
        <taxon>Thermodesulfobacteriota</taxon>
        <taxon>Desulfobacteria</taxon>
        <taxon>Desulfobacterales</taxon>
        <taxon>Desulfobacteraceae</taxon>
        <taxon>Candidatus Magnetoglobus</taxon>
    </lineage>
</organism>
<dbReference type="InterPro" id="IPR015712">
    <property type="entry name" value="DNA-dir_RNA_pol_su2"/>
</dbReference>
<dbReference type="Proteomes" id="UP000189670">
    <property type="component" value="Unassembled WGS sequence"/>
</dbReference>
<comment type="similarity">
    <text evidence="6">Belongs to the RNA polymerase beta chain family.</text>
</comment>
<evidence type="ECO:0000313" key="11">
    <source>
        <dbReference type="Proteomes" id="UP000189670"/>
    </source>
</evidence>
<dbReference type="GO" id="GO:0006351">
    <property type="term" value="P:DNA-templated transcription"/>
    <property type="evidence" value="ECO:0007669"/>
    <property type="project" value="InterPro"/>
</dbReference>
<dbReference type="InterPro" id="IPR019462">
    <property type="entry name" value="DNA-dir_RNA_pol_bsu_external_1"/>
</dbReference>
<dbReference type="Gene3D" id="3.90.1100.10">
    <property type="match status" value="1"/>
</dbReference>
<name>A0A1V1NUH5_9BACT</name>
<accession>A0A1V1NUH5</accession>
<dbReference type="EC" id="2.7.7.6" evidence="1"/>
<dbReference type="SUPFAM" id="SSF64484">
    <property type="entry name" value="beta and beta-prime subunits of DNA dependent RNA-polymerase"/>
    <property type="match status" value="1"/>
</dbReference>
<protein>
    <recommendedName>
        <fullName evidence="1">DNA-directed RNA polymerase</fullName>
        <ecNumber evidence="1">2.7.7.6</ecNumber>
    </recommendedName>
</protein>
<dbReference type="EMBL" id="ATBP01002150">
    <property type="protein sequence ID" value="ETR66214.1"/>
    <property type="molecule type" value="Genomic_DNA"/>
</dbReference>
<evidence type="ECO:0000256" key="6">
    <source>
        <dbReference type="RuleBase" id="RU000434"/>
    </source>
</evidence>
<dbReference type="GO" id="GO:0032549">
    <property type="term" value="F:ribonucleoside binding"/>
    <property type="evidence" value="ECO:0007669"/>
    <property type="project" value="InterPro"/>
</dbReference>
<evidence type="ECO:0000256" key="5">
    <source>
        <dbReference type="ARBA" id="ARBA00023163"/>
    </source>
</evidence>
<dbReference type="Pfam" id="PF04565">
    <property type="entry name" value="RNA_pol_Rpb2_3"/>
    <property type="match status" value="1"/>
</dbReference>
<keyword evidence="5" id="KW-0804">Transcription</keyword>
<dbReference type="AlphaFoldDB" id="A0A1V1NUH5"/>
<dbReference type="InterPro" id="IPR037034">
    <property type="entry name" value="RNA_pol_Rpb2_2_sf"/>
</dbReference>
<evidence type="ECO:0000259" key="9">
    <source>
        <dbReference type="Pfam" id="PF10385"/>
    </source>
</evidence>
<dbReference type="InterPro" id="IPR007645">
    <property type="entry name" value="RNA_pol_Rpb2_3"/>
</dbReference>
<feature type="domain" description="DNA-directed RNA polymerase beta subunit external 1" evidence="9">
    <location>
        <begin position="262"/>
        <end position="300"/>
    </location>
</feature>
<comment type="caution">
    <text evidence="10">The sequence shown here is derived from an EMBL/GenBank/DDBJ whole genome shotgun (WGS) entry which is preliminary data.</text>
</comment>
<dbReference type="InterPro" id="IPR007642">
    <property type="entry name" value="RNA_pol_Rpb2_2"/>
</dbReference>
<proteinExistence type="inferred from homology"/>
<evidence type="ECO:0000259" key="8">
    <source>
        <dbReference type="Pfam" id="PF04565"/>
    </source>
</evidence>